<evidence type="ECO:0000259" key="1">
    <source>
        <dbReference type="Pfam" id="PF00535"/>
    </source>
</evidence>
<dbReference type="InterPro" id="IPR001173">
    <property type="entry name" value="Glyco_trans_2-like"/>
</dbReference>
<sequence length="306" mass="35114">MNNPERVDVVIPTYRPDGRLEELLKRLGKQSCPIRHIYVINTRSDRFPEDVEHIPGVIVSHIDQEDFDHGATRNLGFSMSDAKIVVFMTQDAMPADSRLIENLIEPLGEELVGVSYARQLPASDCDFIERYTRRFNYPEESRIKGKEDIPELGIKTFFCSNVCAAYRRDVYEALGGFSRRTIFNEDMILAGRMVQAGYKVAYAAGARVIHSHNYSGLQQFHRNFDLAVSQADNPEVFSQVRSESEGIRLVKNTMGYLLKSRKPYLIPVLVYKSGCKYLGYKLGQNYRKLPQWVVKWCSMSTTYWGK</sequence>
<accession>A0A494WWQ7</accession>
<dbReference type="Pfam" id="PF00535">
    <property type="entry name" value="Glycos_transf_2"/>
    <property type="match status" value="1"/>
</dbReference>
<feature type="domain" description="Glycosyltransferase 2-like" evidence="1">
    <location>
        <begin position="9"/>
        <end position="174"/>
    </location>
</feature>
<keyword evidence="3" id="KW-1185">Reference proteome</keyword>
<organism evidence="2 3">
    <name type="scientific">Clostridium scindens (strain ATCC 35704 / DSM 5676 / VPI 13733 / 19)</name>
    <dbReference type="NCBI Taxonomy" id="411468"/>
    <lineage>
        <taxon>Bacteria</taxon>
        <taxon>Bacillati</taxon>
        <taxon>Bacillota</taxon>
        <taxon>Clostridia</taxon>
        <taxon>Lachnospirales</taxon>
        <taxon>Lachnospiraceae</taxon>
    </lineage>
</organism>
<name>A0A494WWQ7_CLOS5</name>
<evidence type="ECO:0000313" key="3">
    <source>
        <dbReference type="Proteomes" id="UP000289664"/>
    </source>
</evidence>
<dbReference type="Proteomes" id="UP000289664">
    <property type="component" value="Chromosome"/>
</dbReference>
<dbReference type="PANTHER" id="PTHR43685">
    <property type="entry name" value="GLYCOSYLTRANSFERASE"/>
    <property type="match status" value="1"/>
</dbReference>
<dbReference type="SUPFAM" id="SSF53448">
    <property type="entry name" value="Nucleotide-diphospho-sugar transferases"/>
    <property type="match status" value="1"/>
</dbReference>
<reference evidence="2 3" key="1">
    <citation type="journal article" date="2019" name="Appl. Environ. Microbiol.">
        <title>Clostridium scindens ATCC 35704: integration of nutritional requirements, the complete genome sequence, and global transcriptional responses to bile acids.</title>
        <authorList>
            <person name="Devendran S."/>
            <person name="Shrestha R."/>
            <person name="Alves J.M.P."/>
            <person name="Wolf P.G."/>
            <person name="Ly L."/>
            <person name="Hernandez A.G."/>
            <person name="Mendez-Garcia C."/>
            <person name="Inboden A."/>
            <person name="Wiley J."/>
            <person name="Paul O."/>
            <person name="Allen A."/>
            <person name="Springer E."/>
            <person name="Wright C.L."/>
            <person name="Fields C.J."/>
            <person name="Daniel S.L."/>
            <person name="Ridlon J.M."/>
        </authorList>
    </citation>
    <scope>NUCLEOTIDE SEQUENCE [LARGE SCALE GENOMIC DNA]</scope>
    <source>
        <strain evidence="2 3">ATCC 35704</strain>
    </source>
</reference>
<dbReference type="InterPro" id="IPR050834">
    <property type="entry name" value="Glycosyltransf_2"/>
</dbReference>
<proteinExistence type="predicted"/>
<protein>
    <recommendedName>
        <fullName evidence="1">Glycosyltransferase 2-like domain-containing protein</fullName>
    </recommendedName>
</protein>
<dbReference type="GeneID" id="62697774"/>
<dbReference type="GO" id="GO:0044010">
    <property type="term" value="P:single-species biofilm formation"/>
    <property type="evidence" value="ECO:0007669"/>
    <property type="project" value="TreeGrafter"/>
</dbReference>
<dbReference type="InterPro" id="IPR029044">
    <property type="entry name" value="Nucleotide-diphossugar_trans"/>
</dbReference>
<dbReference type="KEGG" id="csci:HDCHBGLK_03600"/>
<evidence type="ECO:0000313" key="2">
    <source>
        <dbReference type="EMBL" id="QBF76183.1"/>
    </source>
</evidence>
<dbReference type="Gene3D" id="3.90.550.10">
    <property type="entry name" value="Spore Coat Polysaccharide Biosynthesis Protein SpsA, Chain A"/>
    <property type="match status" value="1"/>
</dbReference>
<dbReference type="EMBL" id="CP036170">
    <property type="protein sequence ID" value="QBF76183.1"/>
    <property type="molecule type" value="Genomic_DNA"/>
</dbReference>
<dbReference type="AlphaFoldDB" id="A0A494WWQ7"/>
<dbReference type="RefSeq" id="WP_009248663.1">
    <property type="nucleotide sequence ID" value="NZ_CP036170.1"/>
</dbReference>
<dbReference type="PANTHER" id="PTHR43685:SF13">
    <property type="entry name" value="O ANTIGEN BIOSYNTHESIS RHAMNOSYLTRANSFERASE RFBN"/>
    <property type="match status" value="1"/>
</dbReference>
<gene>
    <name evidence="2" type="ORF">HDCHBGLK_03600</name>
</gene>
<dbReference type="OrthoDB" id="9790005at2"/>